<evidence type="ECO:0000313" key="4">
    <source>
        <dbReference type="Proteomes" id="UP000319557"/>
    </source>
</evidence>
<keyword evidence="2" id="KW-0732">Signal</keyword>
<feature type="region of interest" description="Disordered" evidence="1">
    <location>
        <begin position="331"/>
        <end position="364"/>
    </location>
</feature>
<evidence type="ECO:0000313" key="3">
    <source>
        <dbReference type="EMBL" id="QDS89420.1"/>
    </source>
</evidence>
<gene>
    <name evidence="3" type="ORF">EC9_36200</name>
</gene>
<dbReference type="AlphaFoldDB" id="A0A517M3H6"/>
<evidence type="ECO:0000256" key="1">
    <source>
        <dbReference type="SAM" id="MobiDB-lite"/>
    </source>
</evidence>
<dbReference type="OrthoDB" id="266555at2"/>
<feature type="signal peptide" evidence="2">
    <location>
        <begin position="1"/>
        <end position="21"/>
    </location>
</feature>
<sequence length="393" mass="39974" precursor="true">MTHFRILACSIVVACASIASAQTDPGTTHQALDPLLAQQWVQLDSTGTLHGRVDVPVAGSLRRADLARIALIPLGGGESATTLRGRTTLEGGFAIENVPSGTYALVVHGTNIFATYTLHVLPSSGNGVAADQTSGLQVLAARTNSKFVMQRVRSYIPLQPALPYAIHQFTTDPIRERKPAGEGQVFANAAGTVTGRLALPAGNDGKVHPMRNMNVVVVQGDKSVAMASVGEDGRFSIPQLTPGSYGLIAAGESGFAAVGFEVMMPSNAMQSNATTHLVSFHAAVGETELNTEIVPSFAMEQIESEVKSDENGELEEIGEAVALDEFGWPVDPNAAPTGPNPAGSAQAGSTMTGGGGGGGGGGAGGLEGLGALGIAAAALATQNSNNVASPASP</sequence>
<evidence type="ECO:0000256" key="2">
    <source>
        <dbReference type="SAM" id="SignalP"/>
    </source>
</evidence>
<organism evidence="3 4">
    <name type="scientific">Rosistilla ulvae</name>
    <dbReference type="NCBI Taxonomy" id="1930277"/>
    <lineage>
        <taxon>Bacteria</taxon>
        <taxon>Pseudomonadati</taxon>
        <taxon>Planctomycetota</taxon>
        <taxon>Planctomycetia</taxon>
        <taxon>Pirellulales</taxon>
        <taxon>Pirellulaceae</taxon>
        <taxon>Rosistilla</taxon>
    </lineage>
</organism>
<protein>
    <recommendedName>
        <fullName evidence="5">Cna protein B-type domain protein</fullName>
    </recommendedName>
</protein>
<reference evidence="3 4" key="1">
    <citation type="submission" date="2019-02" db="EMBL/GenBank/DDBJ databases">
        <title>Deep-cultivation of Planctomycetes and their phenomic and genomic characterization uncovers novel biology.</title>
        <authorList>
            <person name="Wiegand S."/>
            <person name="Jogler M."/>
            <person name="Boedeker C."/>
            <person name="Pinto D."/>
            <person name="Vollmers J."/>
            <person name="Rivas-Marin E."/>
            <person name="Kohn T."/>
            <person name="Peeters S.H."/>
            <person name="Heuer A."/>
            <person name="Rast P."/>
            <person name="Oberbeckmann S."/>
            <person name="Bunk B."/>
            <person name="Jeske O."/>
            <person name="Meyerdierks A."/>
            <person name="Storesund J.E."/>
            <person name="Kallscheuer N."/>
            <person name="Luecker S."/>
            <person name="Lage O.M."/>
            <person name="Pohl T."/>
            <person name="Merkel B.J."/>
            <person name="Hornburger P."/>
            <person name="Mueller R.-W."/>
            <person name="Bruemmer F."/>
            <person name="Labrenz M."/>
            <person name="Spormann A.M."/>
            <person name="Op den Camp H."/>
            <person name="Overmann J."/>
            <person name="Amann R."/>
            <person name="Jetten M.S.M."/>
            <person name="Mascher T."/>
            <person name="Medema M.H."/>
            <person name="Devos D.P."/>
            <person name="Kaster A.-K."/>
            <person name="Ovreas L."/>
            <person name="Rohde M."/>
            <person name="Galperin M.Y."/>
            <person name="Jogler C."/>
        </authorList>
    </citation>
    <scope>NUCLEOTIDE SEQUENCE [LARGE SCALE GENOMIC DNA]</scope>
    <source>
        <strain evidence="3 4">EC9</strain>
    </source>
</reference>
<dbReference type="KEGG" id="ruv:EC9_36200"/>
<feature type="compositionally biased region" description="Gly residues" evidence="1">
    <location>
        <begin position="351"/>
        <end position="364"/>
    </location>
</feature>
<keyword evidence="4" id="KW-1185">Reference proteome</keyword>
<dbReference type="Proteomes" id="UP000319557">
    <property type="component" value="Chromosome"/>
</dbReference>
<dbReference type="Gene3D" id="2.60.40.1120">
    <property type="entry name" value="Carboxypeptidase-like, regulatory domain"/>
    <property type="match status" value="1"/>
</dbReference>
<feature type="compositionally biased region" description="Low complexity" evidence="1">
    <location>
        <begin position="332"/>
        <end position="350"/>
    </location>
</feature>
<proteinExistence type="predicted"/>
<accession>A0A517M3H6</accession>
<evidence type="ECO:0008006" key="5">
    <source>
        <dbReference type="Google" id="ProtNLM"/>
    </source>
</evidence>
<dbReference type="RefSeq" id="WP_145347133.1">
    <property type="nucleotide sequence ID" value="NZ_CP036261.1"/>
</dbReference>
<feature type="chain" id="PRO_5021906052" description="Cna protein B-type domain protein" evidence="2">
    <location>
        <begin position="22"/>
        <end position="393"/>
    </location>
</feature>
<name>A0A517M3H6_9BACT</name>
<dbReference type="EMBL" id="CP036261">
    <property type="protein sequence ID" value="QDS89420.1"/>
    <property type="molecule type" value="Genomic_DNA"/>
</dbReference>